<evidence type="ECO:0000313" key="2">
    <source>
        <dbReference type="RefSeq" id="XP_072836068.1"/>
    </source>
</evidence>
<name>A0ABM5ESC7_9SAUR</name>
<evidence type="ECO:0000313" key="1">
    <source>
        <dbReference type="Proteomes" id="UP001652642"/>
    </source>
</evidence>
<accession>A0ABM5ESC7</accession>
<sequence length="288" mass="30915">MGSPLTGDGGTSVLPAPLPLGTSLTVVGSGPKSGADAGNSTQDFLLPPPLPPVLPPLPPLFNQSTLSNTPPGILYSLSVSPAASSSPWLVQTLPGSFPDIYDGDMKKWEEHFRSIQRAYKELGKEDDFAIRVLTEDFTLPFPFAWPGENEASRPPVYDPGDCSGFDFFLHPGQPVPRLLQPLHATTQAFFKKRHLEEMAHSFANKTSFTNASGLPSPPETTSSLRPDIMVITSMPCVATTAAPAETTFLLQDGKAQRNIQPAPVVISSTAPRQPVNLQFMSPTHQGPF</sequence>
<keyword evidence="1" id="KW-1185">Reference proteome</keyword>
<dbReference type="RefSeq" id="XP_072836068.1">
    <property type="nucleotide sequence ID" value="XM_072979967.1"/>
</dbReference>
<organism evidence="1 2">
    <name type="scientific">Pogona vitticeps</name>
    <name type="common">central bearded dragon</name>
    <dbReference type="NCBI Taxonomy" id="103695"/>
    <lineage>
        <taxon>Eukaryota</taxon>
        <taxon>Metazoa</taxon>
        <taxon>Chordata</taxon>
        <taxon>Craniata</taxon>
        <taxon>Vertebrata</taxon>
        <taxon>Euteleostomi</taxon>
        <taxon>Lepidosauria</taxon>
        <taxon>Squamata</taxon>
        <taxon>Bifurcata</taxon>
        <taxon>Unidentata</taxon>
        <taxon>Episquamata</taxon>
        <taxon>Toxicofera</taxon>
        <taxon>Iguania</taxon>
        <taxon>Acrodonta</taxon>
        <taxon>Agamidae</taxon>
        <taxon>Amphibolurinae</taxon>
        <taxon>Pogona</taxon>
    </lineage>
</organism>
<protein>
    <submittedName>
        <fullName evidence="2">Uncharacterized protein C8orf90 homolog</fullName>
    </submittedName>
</protein>
<dbReference type="GeneID" id="140702036"/>
<proteinExistence type="predicted"/>
<dbReference type="Proteomes" id="UP001652642">
    <property type="component" value="Chromosome 9"/>
</dbReference>
<reference evidence="2" key="1">
    <citation type="submission" date="2025-08" db="UniProtKB">
        <authorList>
            <consortium name="RefSeq"/>
        </authorList>
    </citation>
    <scope>IDENTIFICATION</scope>
</reference>
<gene>
    <name evidence="2" type="primary">C9H8orf90</name>
</gene>